<dbReference type="EMBL" id="OW659496">
    <property type="protein sequence ID" value="CAH2762073.1"/>
    <property type="molecule type" value="Genomic_DNA"/>
</dbReference>
<gene>
    <name evidence="2" type="ORF">ERYAMS2_01032</name>
    <name evidence="1" type="ORF">ERYAMS_00739</name>
</gene>
<dbReference type="Proteomes" id="UP001154111">
    <property type="component" value="Chromosome"/>
</dbReference>
<evidence type="ECO:0000313" key="1">
    <source>
        <dbReference type="EMBL" id="CAH2762073.1"/>
    </source>
</evidence>
<proteinExistence type="predicted"/>
<dbReference type="RefSeq" id="WP_254006367.1">
    <property type="nucleotide sequence ID" value="NZ_OW659477.1"/>
</dbReference>
<evidence type="ECO:0000313" key="4">
    <source>
        <dbReference type="Proteomes" id="UP001154111"/>
    </source>
</evidence>
<keyword evidence="3" id="KW-1185">Reference proteome</keyword>
<evidence type="ECO:0000313" key="2">
    <source>
        <dbReference type="EMBL" id="CAH2762093.1"/>
    </source>
</evidence>
<reference evidence="2" key="1">
    <citation type="submission" date="2022-04" db="EMBL/GenBank/DDBJ databases">
        <authorList>
            <person name="Forde T."/>
        </authorList>
    </citation>
    <scope>NUCLEOTIDE SEQUENCE</scope>
    <source>
        <strain evidence="2">A18Y016a</strain>
        <strain evidence="1">A18Y020d</strain>
    </source>
</reference>
<sequence>MDLVEYFINHIGDKENAFYLEFAENFTDKLHDFELPVKDQLEIIEEWRTLLYPSNPKSKQLEAENCLKFVLYSFWLYNNGYNIEGHSNLLSRIKHPRQISDGEFYNATESKFGRDERGSVTWSSRRKYINELEFKTVDVVSDFIDSDLNTLINSISTSNDDFCNKRSDDKLAHIKNVLENIMKPTRSGSYIDVPFSELTNGYITEESVRDFGNELQVFRHARPDSILKRQEYSEDQKNSLISYGIAVATIAYNYVNQN</sequence>
<organism evidence="2 4">
    <name type="scientific">Erysipelothrix amsterdamensis</name>
    <dbReference type="NCBI Taxonomy" id="2929157"/>
    <lineage>
        <taxon>Bacteria</taxon>
        <taxon>Bacillati</taxon>
        <taxon>Bacillota</taxon>
        <taxon>Erysipelotrichia</taxon>
        <taxon>Erysipelotrichales</taxon>
        <taxon>Erysipelotrichaceae</taxon>
        <taxon>Erysipelothrix</taxon>
    </lineage>
</organism>
<dbReference type="EMBL" id="OW659477">
    <property type="protein sequence ID" value="CAH2762093.1"/>
    <property type="molecule type" value="Genomic_DNA"/>
</dbReference>
<accession>A0AAU9VIX9</accession>
<name>A0AAU9VIX9_9FIRM</name>
<evidence type="ECO:0000313" key="3">
    <source>
        <dbReference type="Proteomes" id="UP001154095"/>
    </source>
</evidence>
<dbReference type="Proteomes" id="UP001154095">
    <property type="component" value="Chromosome"/>
</dbReference>
<protein>
    <submittedName>
        <fullName evidence="2">Uncharacterized protein</fullName>
    </submittedName>
</protein>
<dbReference type="AlphaFoldDB" id="A0AAU9VIX9"/>